<feature type="transmembrane region" description="Helical" evidence="2">
    <location>
        <begin position="34"/>
        <end position="59"/>
    </location>
</feature>
<evidence type="ECO:0000313" key="3">
    <source>
        <dbReference type="EMBL" id="CAF0736793.1"/>
    </source>
</evidence>
<feature type="region of interest" description="Disordered" evidence="1">
    <location>
        <begin position="81"/>
        <end position="118"/>
    </location>
</feature>
<dbReference type="Pfam" id="PF12273">
    <property type="entry name" value="RCR"/>
    <property type="match status" value="1"/>
</dbReference>
<keyword evidence="2" id="KW-0472">Membrane</keyword>
<name>A0A813NE32_9BILA</name>
<evidence type="ECO:0000313" key="5">
    <source>
        <dbReference type="EMBL" id="CAF3489409.1"/>
    </source>
</evidence>
<accession>A0A813NE32</accession>
<evidence type="ECO:0000313" key="6">
    <source>
        <dbReference type="EMBL" id="CAF3837556.1"/>
    </source>
</evidence>
<dbReference type="InterPro" id="IPR020999">
    <property type="entry name" value="Chitin_synth_reg_RCR"/>
</dbReference>
<keyword evidence="2" id="KW-1133">Transmembrane helix</keyword>
<reference evidence="3" key="1">
    <citation type="submission" date="2021-02" db="EMBL/GenBank/DDBJ databases">
        <authorList>
            <person name="Nowell W R."/>
        </authorList>
    </citation>
    <scope>NUCLEOTIDE SEQUENCE</scope>
</reference>
<dbReference type="Proteomes" id="UP000663860">
    <property type="component" value="Unassembled WGS sequence"/>
</dbReference>
<evidence type="ECO:0000313" key="7">
    <source>
        <dbReference type="Proteomes" id="UP000663860"/>
    </source>
</evidence>
<evidence type="ECO:0000256" key="1">
    <source>
        <dbReference type="SAM" id="MobiDB-lite"/>
    </source>
</evidence>
<proteinExistence type="predicted"/>
<evidence type="ECO:0000313" key="4">
    <source>
        <dbReference type="EMBL" id="CAF0748616.1"/>
    </source>
</evidence>
<dbReference type="EMBL" id="CAJNOE010000017">
    <property type="protein sequence ID" value="CAF0736793.1"/>
    <property type="molecule type" value="Genomic_DNA"/>
</dbReference>
<evidence type="ECO:0000256" key="2">
    <source>
        <dbReference type="SAM" id="Phobius"/>
    </source>
</evidence>
<dbReference type="Proteomes" id="UP000663844">
    <property type="component" value="Unassembled WGS sequence"/>
</dbReference>
<keyword evidence="2" id="KW-0812">Transmembrane</keyword>
<dbReference type="Proteomes" id="UP000663868">
    <property type="component" value="Unassembled WGS sequence"/>
</dbReference>
<organism evidence="3 7">
    <name type="scientific">Adineta steineri</name>
    <dbReference type="NCBI Taxonomy" id="433720"/>
    <lineage>
        <taxon>Eukaryota</taxon>
        <taxon>Metazoa</taxon>
        <taxon>Spiralia</taxon>
        <taxon>Gnathifera</taxon>
        <taxon>Rotifera</taxon>
        <taxon>Eurotatoria</taxon>
        <taxon>Bdelloidea</taxon>
        <taxon>Adinetida</taxon>
        <taxon>Adinetidae</taxon>
        <taxon>Adineta</taxon>
    </lineage>
</organism>
<dbReference type="EMBL" id="CAJNOG010000012">
    <property type="protein sequence ID" value="CAF0748616.1"/>
    <property type="molecule type" value="Genomic_DNA"/>
</dbReference>
<dbReference type="Proteomes" id="UP000663845">
    <property type="component" value="Unassembled WGS sequence"/>
</dbReference>
<dbReference type="EMBL" id="CAJOBB010001298">
    <property type="protein sequence ID" value="CAF3837556.1"/>
    <property type="molecule type" value="Genomic_DNA"/>
</dbReference>
<sequence length="132" mass="14152">MEAFFILVALSIINDVYSITHYTSIGTRSSIGDAAVAAIVIPIVVVVTIVIIITICCIVKRGNRRRTGALPLAAQMAMNQHQNPYAPPNFNQGQPNYNQPPPYAQTPANSTLPPSYSSVGVARQSTAVTINK</sequence>
<gene>
    <name evidence="3" type="ORF">IZO911_LOCUS3269</name>
    <name evidence="4" type="ORF">JYZ213_LOCUS2338</name>
    <name evidence="6" type="ORF">KXQ929_LOCUS19264</name>
    <name evidence="5" type="ORF">OXD698_LOCUS640</name>
</gene>
<feature type="compositionally biased region" description="Low complexity" evidence="1">
    <location>
        <begin position="88"/>
        <end position="97"/>
    </location>
</feature>
<comment type="caution">
    <text evidence="3">The sequence shown here is derived from an EMBL/GenBank/DDBJ whole genome shotgun (WGS) entry which is preliminary data.</text>
</comment>
<dbReference type="EMBL" id="CAJOAZ010000015">
    <property type="protein sequence ID" value="CAF3489409.1"/>
    <property type="molecule type" value="Genomic_DNA"/>
</dbReference>
<dbReference type="AlphaFoldDB" id="A0A813NE32"/>
<protein>
    <submittedName>
        <fullName evidence="3">Uncharacterized protein</fullName>
    </submittedName>
</protein>